<evidence type="ECO:0000256" key="3">
    <source>
        <dbReference type="ARBA" id="ARBA00023002"/>
    </source>
</evidence>
<keyword evidence="3 5" id="KW-0560">Oxidoreductase</keyword>
<name>A0AAV8CUN4_9POAL</name>
<feature type="domain" description="Fe2OG dioxygenase" evidence="6">
    <location>
        <begin position="55"/>
        <end position="161"/>
    </location>
</feature>
<dbReference type="Pfam" id="PF14226">
    <property type="entry name" value="DIOX_N"/>
    <property type="match status" value="1"/>
</dbReference>
<keyword evidence="4 5" id="KW-0408">Iron</keyword>
<organism evidence="7 8">
    <name type="scientific">Rhynchospora pubera</name>
    <dbReference type="NCBI Taxonomy" id="906938"/>
    <lineage>
        <taxon>Eukaryota</taxon>
        <taxon>Viridiplantae</taxon>
        <taxon>Streptophyta</taxon>
        <taxon>Embryophyta</taxon>
        <taxon>Tracheophyta</taxon>
        <taxon>Spermatophyta</taxon>
        <taxon>Magnoliopsida</taxon>
        <taxon>Liliopsida</taxon>
        <taxon>Poales</taxon>
        <taxon>Cyperaceae</taxon>
        <taxon>Cyperoideae</taxon>
        <taxon>Rhynchosporeae</taxon>
        <taxon>Rhynchospora</taxon>
    </lineage>
</organism>
<evidence type="ECO:0000313" key="7">
    <source>
        <dbReference type="EMBL" id="KAJ4759409.1"/>
    </source>
</evidence>
<dbReference type="SUPFAM" id="SSF51197">
    <property type="entry name" value="Clavaminate synthase-like"/>
    <property type="match status" value="1"/>
</dbReference>
<dbReference type="Gene3D" id="2.60.120.330">
    <property type="entry name" value="B-lactam Antibiotic, Isopenicillin N Synthase, Chain"/>
    <property type="match status" value="2"/>
</dbReference>
<evidence type="ECO:0000256" key="4">
    <source>
        <dbReference type="ARBA" id="ARBA00023004"/>
    </source>
</evidence>
<dbReference type="InterPro" id="IPR005123">
    <property type="entry name" value="Oxoglu/Fe-dep_dioxygenase_dom"/>
</dbReference>
<accession>A0AAV8CUN4</accession>
<dbReference type="InterPro" id="IPR050295">
    <property type="entry name" value="Plant_2OG-oxidoreductases"/>
</dbReference>
<protein>
    <submittedName>
        <fullName evidence="7">2-oxoglutarate (2OG) and Fe(II)-dependent oxygenase superfamily protein</fullName>
    </submittedName>
</protein>
<dbReference type="Proteomes" id="UP001140206">
    <property type="component" value="Chromosome 4"/>
</dbReference>
<evidence type="ECO:0000313" key="8">
    <source>
        <dbReference type="Proteomes" id="UP001140206"/>
    </source>
</evidence>
<keyword evidence="2 5" id="KW-0479">Metal-binding</keyword>
<evidence type="ECO:0000256" key="1">
    <source>
        <dbReference type="ARBA" id="ARBA00008056"/>
    </source>
</evidence>
<proteinExistence type="inferred from homology"/>
<dbReference type="PANTHER" id="PTHR47991">
    <property type="entry name" value="OXOGLUTARATE/IRON-DEPENDENT DIOXYGENASE"/>
    <property type="match status" value="1"/>
</dbReference>
<dbReference type="Pfam" id="PF03171">
    <property type="entry name" value="2OG-FeII_Oxy"/>
    <property type="match status" value="1"/>
</dbReference>
<dbReference type="GO" id="GO:0016491">
    <property type="term" value="F:oxidoreductase activity"/>
    <property type="evidence" value="ECO:0007669"/>
    <property type="project" value="UniProtKB-KW"/>
</dbReference>
<dbReference type="InterPro" id="IPR026992">
    <property type="entry name" value="DIOX_N"/>
</dbReference>
<gene>
    <name evidence="7" type="ORF">LUZ62_069784</name>
</gene>
<evidence type="ECO:0000256" key="2">
    <source>
        <dbReference type="ARBA" id="ARBA00022723"/>
    </source>
</evidence>
<dbReference type="InterPro" id="IPR044861">
    <property type="entry name" value="IPNS-like_FE2OG_OXY"/>
</dbReference>
<keyword evidence="8" id="KW-1185">Reference proteome</keyword>
<dbReference type="PROSITE" id="PS51471">
    <property type="entry name" value="FE2OG_OXY"/>
    <property type="match status" value="1"/>
</dbReference>
<evidence type="ECO:0000259" key="6">
    <source>
        <dbReference type="PROSITE" id="PS51471"/>
    </source>
</evidence>
<dbReference type="InterPro" id="IPR027443">
    <property type="entry name" value="IPNS-like_sf"/>
</dbReference>
<reference evidence="7" key="1">
    <citation type="submission" date="2022-08" db="EMBL/GenBank/DDBJ databases">
        <authorList>
            <person name="Marques A."/>
        </authorList>
    </citation>
    <scope>NUCLEOTIDE SEQUENCE</scope>
    <source>
        <strain evidence="7">RhyPub2mFocal</strain>
        <tissue evidence="7">Leaves</tissue>
    </source>
</reference>
<comment type="caution">
    <text evidence="7">The sequence shown here is derived from an EMBL/GenBank/DDBJ whole genome shotgun (WGS) entry which is preliminary data.</text>
</comment>
<dbReference type="AlphaFoldDB" id="A0AAV8CUN4"/>
<dbReference type="GO" id="GO:0046872">
    <property type="term" value="F:metal ion binding"/>
    <property type="evidence" value="ECO:0007669"/>
    <property type="project" value="UniProtKB-KW"/>
</dbReference>
<sequence length="207" mass="23595">MEGLKADTVEFFNKSLEEKMLYKLDNDGTLQGYGQAFVFSEEQKLDWSDMFYVVTLPIALRNMKYWPTSPSTFRDNTDRYSLELTKVASGFTILLHVNDVQGLEIKKDGEWIAVSPLPNSLVVTLGETTEILSNGIYKSSEHRGMVNTENARISIAAFHNPNNSIMLGPLPELIRDGKPNYGSTSYPEFMKAYFDRKWMELKESRSP</sequence>
<comment type="similarity">
    <text evidence="1 5">Belongs to the iron/ascorbate-dependent oxidoreductase family.</text>
</comment>
<evidence type="ECO:0000256" key="5">
    <source>
        <dbReference type="RuleBase" id="RU003682"/>
    </source>
</evidence>
<dbReference type="EMBL" id="JAMFTS010000004">
    <property type="protein sequence ID" value="KAJ4759409.1"/>
    <property type="molecule type" value="Genomic_DNA"/>
</dbReference>